<accession>A0A8I1GDI6</accession>
<dbReference type="AlphaFoldDB" id="A0A8I1GDI6"/>
<proteinExistence type="predicted"/>
<protein>
    <submittedName>
        <fullName evidence="1">Uncharacterized protein</fullName>
    </submittedName>
</protein>
<comment type="caution">
    <text evidence="1">The sequence shown here is derived from an EMBL/GenBank/DDBJ whole genome shotgun (WGS) entry which is preliminary data.</text>
</comment>
<sequence length="101" mass="11032">MLSNTTEAADDGSAPEILIIKDIILRDLRRAHEARMAGIEERLSLFEEECRARFLSIEKRIDSLAAASEHSQKEALSDLSKAIGDIAGRLRLERGAAGDVG</sequence>
<reference evidence="1 2" key="1">
    <citation type="submission" date="2020-12" db="EMBL/GenBank/DDBJ databases">
        <title>Revised draft genomes of Rhodomicrobium vannielii ATCC 17100 and Rhodomicrobium udaipurense JA643.</title>
        <authorList>
            <person name="Conners E.M."/>
            <person name="Davenport E.J."/>
            <person name="Bose A."/>
        </authorList>
    </citation>
    <scope>NUCLEOTIDE SEQUENCE [LARGE SCALE GENOMIC DNA]</scope>
    <source>
        <strain evidence="1 2">JA643</strain>
    </source>
</reference>
<evidence type="ECO:0000313" key="2">
    <source>
        <dbReference type="Proteomes" id="UP000623250"/>
    </source>
</evidence>
<dbReference type="RefSeq" id="WP_013421006.1">
    <property type="nucleotide sequence ID" value="NZ_JAEMUK010000084.1"/>
</dbReference>
<organism evidence="1 2">
    <name type="scientific">Rhodomicrobium udaipurense</name>
    <dbReference type="NCBI Taxonomy" id="1202716"/>
    <lineage>
        <taxon>Bacteria</taxon>
        <taxon>Pseudomonadati</taxon>
        <taxon>Pseudomonadota</taxon>
        <taxon>Alphaproteobacteria</taxon>
        <taxon>Hyphomicrobiales</taxon>
        <taxon>Hyphomicrobiaceae</taxon>
        <taxon>Rhodomicrobium</taxon>
    </lineage>
</organism>
<gene>
    <name evidence="1" type="ORF">JDN41_16000</name>
</gene>
<evidence type="ECO:0000313" key="1">
    <source>
        <dbReference type="EMBL" id="MBJ7545057.1"/>
    </source>
</evidence>
<keyword evidence="2" id="KW-1185">Reference proteome</keyword>
<dbReference type="Proteomes" id="UP000623250">
    <property type="component" value="Unassembled WGS sequence"/>
</dbReference>
<dbReference type="EMBL" id="JAEMUK010000084">
    <property type="protein sequence ID" value="MBJ7545057.1"/>
    <property type="molecule type" value="Genomic_DNA"/>
</dbReference>
<name>A0A8I1GDI6_9HYPH</name>